<organism evidence="1 2">
    <name type="scientific">Anabaena azotica FACHB-119</name>
    <dbReference type="NCBI Taxonomy" id="947527"/>
    <lineage>
        <taxon>Bacteria</taxon>
        <taxon>Bacillati</taxon>
        <taxon>Cyanobacteriota</taxon>
        <taxon>Cyanophyceae</taxon>
        <taxon>Nostocales</taxon>
        <taxon>Nostocaceae</taxon>
        <taxon>Anabaena</taxon>
        <taxon>Anabaena azotica</taxon>
    </lineage>
</organism>
<evidence type="ECO:0000313" key="2">
    <source>
        <dbReference type="Proteomes" id="UP000661112"/>
    </source>
</evidence>
<sequence length="64" mass="7271">MVTSVLAAPKFSESQEVKFIGGTGIVKSCRLESNNWFYLVVMPMKLEPKIDRIGYETMIWLSEA</sequence>
<accession>A0ABR8DCE8</accession>
<dbReference type="EMBL" id="JACJSG010000048">
    <property type="protein sequence ID" value="MBD2504304.1"/>
    <property type="molecule type" value="Genomic_DNA"/>
</dbReference>
<gene>
    <name evidence="1" type="ORF">H6G83_27465</name>
</gene>
<reference evidence="1 2" key="1">
    <citation type="journal article" date="2020" name="ISME J.">
        <title>Comparative genomics reveals insights into cyanobacterial evolution and habitat adaptation.</title>
        <authorList>
            <person name="Chen M.Y."/>
            <person name="Teng W.K."/>
            <person name="Zhao L."/>
            <person name="Hu C.X."/>
            <person name="Zhou Y.K."/>
            <person name="Han B.P."/>
            <person name="Song L.R."/>
            <person name="Shu W.S."/>
        </authorList>
    </citation>
    <scope>NUCLEOTIDE SEQUENCE [LARGE SCALE GENOMIC DNA]</scope>
    <source>
        <strain evidence="1 2">FACHB-119</strain>
    </source>
</reference>
<evidence type="ECO:0000313" key="1">
    <source>
        <dbReference type="EMBL" id="MBD2504304.1"/>
    </source>
</evidence>
<proteinExistence type="predicted"/>
<dbReference type="RefSeq" id="WP_190477954.1">
    <property type="nucleotide sequence ID" value="NZ_JACJSG010000048.1"/>
</dbReference>
<comment type="caution">
    <text evidence="1">The sequence shown here is derived from an EMBL/GenBank/DDBJ whole genome shotgun (WGS) entry which is preliminary data.</text>
</comment>
<protein>
    <submittedName>
        <fullName evidence="1">Uncharacterized protein</fullName>
    </submittedName>
</protein>
<keyword evidence="2" id="KW-1185">Reference proteome</keyword>
<name>A0ABR8DCE8_9NOST</name>
<dbReference type="Proteomes" id="UP000661112">
    <property type="component" value="Unassembled WGS sequence"/>
</dbReference>